<keyword evidence="1" id="KW-1133">Transmembrane helix</keyword>
<keyword evidence="1" id="KW-0812">Transmembrane</keyword>
<evidence type="ECO:0000256" key="1">
    <source>
        <dbReference type="SAM" id="Phobius"/>
    </source>
</evidence>
<keyword evidence="2" id="KW-0614">Plasmid</keyword>
<feature type="transmembrane region" description="Helical" evidence="1">
    <location>
        <begin position="40"/>
        <end position="57"/>
    </location>
</feature>
<dbReference type="AlphaFoldDB" id="A0A482EUI4"/>
<protein>
    <submittedName>
        <fullName evidence="2">Uncharacterized protein</fullName>
    </submittedName>
</protein>
<organism evidence="2">
    <name type="scientific">Salmonella sp</name>
    <dbReference type="NCBI Taxonomy" id="599"/>
    <lineage>
        <taxon>Bacteria</taxon>
        <taxon>Pseudomonadati</taxon>
        <taxon>Pseudomonadota</taxon>
        <taxon>Gammaproteobacteria</taxon>
        <taxon>Enterobacterales</taxon>
        <taxon>Enterobacteriaceae</taxon>
        <taxon>Salmonella</taxon>
    </lineage>
</organism>
<gene>
    <name evidence="2" type="ORF">NNIBIDOC_00165</name>
</gene>
<dbReference type="EMBL" id="MK356558">
    <property type="protein sequence ID" value="QBM91494.1"/>
    <property type="molecule type" value="Genomic_DNA"/>
</dbReference>
<geneLocation type="plasmid" evidence="2">
    <name>pSa1423-160k</name>
</geneLocation>
<sequence length="60" mass="7113">MMFRFCVLQQITSVPVGSILEWNEEMVNGVARRWWYVHRIFSYGIIVHVGSFTTAYLPEF</sequence>
<proteinExistence type="predicted"/>
<evidence type="ECO:0000313" key="2">
    <source>
        <dbReference type="EMBL" id="QBM91494.1"/>
    </source>
</evidence>
<keyword evidence="1" id="KW-0472">Membrane</keyword>
<accession>A0A482EUI4</accession>
<reference evidence="2" key="1">
    <citation type="submission" date="2019-01" db="EMBL/GenBank/DDBJ databases">
        <title>Salmonella strain 1423 plasmid sequences.</title>
        <authorList>
            <person name="Chen K."/>
            <person name="Chen S."/>
        </authorList>
    </citation>
    <scope>NUCLEOTIDE SEQUENCE</scope>
    <source>
        <strain evidence="2">Sa1423</strain>
        <plasmid evidence="2">pSa1423-160k</plasmid>
    </source>
</reference>
<name>A0A482EUI4_SALSP</name>